<feature type="chain" id="PRO_5007621192" description="Carboxylesterase" evidence="1">
    <location>
        <begin position="25"/>
        <end position="342"/>
    </location>
</feature>
<dbReference type="EMBL" id="FCOE02000008">
    <property type="protein sequence ID" value="SAK63753.1"/>
    <property type="molecule type" value="Genomic_DNA"/>
</dbReference>
<dbReference type="SUPFAM" id="SSF160935">
    <property type="entry name" value="VPA0735-like"/>
    <property type="match status" value="1"/>
</dbReference>
<dbReference type="Proteomes" id="UP000054911">
    <property type="component" value="Unassembled WGS sequence"/>
</dbReference>
<protein>
    <recommendedName>
        <fullName evidence="6">Carboxylesterase</fullName>
    </recommendedName>
</protein>
<dbReference type="InterPro" id="IPR010621">
    <property type="entry name" value="DUF1214"/>
</dbReference>
<name>A0A158B160_9BURK</name>
<dbReference type="OrthoDB" id="547269at2"/>
<dbReference type="InterPro" id="IPR037050">
    <property type="entry name" value="DUF1254_sf"/>
</dbReference>
<dbReference type="PANTHER" id="PTHR36509">
    <property type="entry name" value="BLL3101 PROTEIN"/>
    <property type="match status" value="1"/>
</dbReference>
<dbReference type="STRING" id="1777141.AWB80_02915"/>
<dbReference type="Gene3D" id="2.60.120.600">
    <property type="entry name" value="Domain of unknown function DUF1214, C-terminal domain"/>
    <property type="match status" value="1"/>
</dbReference>
<sequence length="342" mass="37788">MRRRTNSALLAILSLLAVIHTAYAQSVPLPVTADNFIRAESDVELDKVVKANGFGKFFHNRELAPVDQQIVVRVNRDTLYSSAVFDLDAGPVTITLPDAGERFRSMIVINQDHYAQEVVYNAGRYTLDKKQIGTRYVLTTIRTLVNPSDASDLEKAHALQDAVKIEQRSVGSFNVPSWDETSQKKVRDALLILGSTLPNTRKSFGRKSDVDPVHHLIGSATLWGGNPEKDALYLTRTPSKNDGTTIYKIHVDRGVPVDGFWSITVYNAAGFIDPNPLNAYSLNNTTARKNGDGSVDIQFGGCDGIVSNCLPIASGWNYTVRLYRPRPEIVNGKWTFPDARPA</sequence>
<dbReference type="Gene3D" id="2.60.40.1610">
    <property type="entry name" value="Domain of unknown function DUF1254"/>
    <property type="match status" value="1"/>
</dbReference>
<evidence type="ECO:0000256" key="1">
    <source>
        <dbReference type="SAM" id="SignalP"/>
    </source>
</evidence>
<feature type="domain" description="DUF1214" evidence="2">
    <location>
        <begin position="240"/>
        <end position="326"/>
    </location>
</feature>
<keyword evidence="5" id="KW-1185">Reference proteome</keyword>
<feature type="domain" description="DUF1254" evidence="3">
    <location>
        <begin position="55"/>
        <end position="166"/>
    </location>
</feature>
<organism evidence="4 5">
    <name type="scientific">Caballeronia pedi</name>
    <dbReference type="NCBI Taxonomy" id="1777141"/>
    <lineage>
        <taxon>Bacteria</taxon>
        <taxon>Pseudomonadati</taxon>
        <taxon>Pseudomonadota</taxon>
        <taxon>Betaproteobacteria</taxon>
        <taxon>Burkholderiales</taxon>
        <taxon>Burkholderiaceae</taxon>
        <taxon>Caballeronia</taxon>
    </lineage>
</organism>
<feature type="signal peptide" evidence="1">
    <location>
        <begin position="1"/>
        <end position="24"/>
    </location>
</feature>
<reference evidence="4" key="1">
    <citation type="submission" date="2016-01" db="EMBL/GenBank/DDBJ databases">
        <authorList>
            <person name="Peeters C."/>
        </authorList>
    </citation>
    <scope>NUCLEOTIDE SEQUENCE [LARGE SCALE GENOMIC DNA]</scope>
    <source>
        <strain evidence="4">LMG 29323</strain>
    </source>
</reference>
<evidence type="ECO:0000313" key="4">
    <source>
        <dbReference type="EMBL" id="SAK63753.1"/>
    </source>
</evidence>
<dbReference type="AlphaFoldDB" id="A0A158B160"/>
<dbReference type="InterPro" id="IPR037049">
    <property type="entry name" value="DUF1214_C_sf"/>
</dbReference>
<evidence type="ECO:0000259" key="3">
    <source>
        <dbReference type="Pfam" id="PF06863"/>
    </source>
</evidence>
<gene>
    <name evidence="4" type="ORF">AWB80_02915</name>
</gene>
<dbReference type="Pfam" id="PF06742">
    <property type="entry name" value="DUF1214"/>
    <property type="match status" value="1"/>
</dbReference>
<comment type="caution">
    <text evidence="4">The sequence shown here is derived from an EMBL/GenBank/DDBJ whole genome shotgun (WGS) entry which is preliminary data.</text>
</comment>
<dbReference type="Pfam" id="PF06863">
    <property type="entry name" value="DUF1254"/>
    <property type="match status" value="1"/>
</dbReference>
<keyword evidence="1" id="KW-0732">Signal</keyword>
<dbReference type="InterPro" id="IPR010679">
    <property type="entry name" value="DUF1254"/>
</dbReference>
<dbReference type="PANTHER" id="PTHR36509:SF2">
    <property type="entry name" value="BLL3101 PROTEIN"/>
    <property type="match status" value="1"/>
</dbReference>
<proteinExistence type="predicted"/>
<evidence type="ECO:0000259" key="2">
    <source>
        <dbReference type="Pfam" id="PF06742"/>
    </source>
</evidence>
<accession>A0A158B160</accession>
<evidence type="ECO:0008006" key="6">
    <source>
        <dbReference type="Google" id="ProtNLM"/>
    </source>
</evidence>
<dbReference type="RefSeq" id="WP_061175382.1">
    <property type="nucleotide sequence ID" value="NZ_FCOE02000008.1"/>
</dbReference>
<evidence type="ECO:0000313" key="5">
    <source>
        <dbReference type="Proteomes" id="UP000054911"/>
    </source>
</evidence>